<feature type="domain" description="RNA polymerase sigma-70 ECF-like HTH" evidence="6">
    <location>
        <begin position="89"/>
        <end position="151"/>
    </location>
</feature>
<keyword evidence="3" id="KW-0731">Sigma factor</keyword>
<evidence type="ECO:0000313" key="8">
    <source>
        <dbReference type="Proteomes" id="UP001221217"/>
    </source>
</evidence>
<dbReference type="SUPFAM" id="SSF88946">
    <property type="entry name" value="Sigma2 domain of RNA polymerase sigma factors"/>
    <property type="match status" value="1"/>
</dbReference>
<dbReference type="Gene3D" id="1.10.1740.10">
    <property type="match status" value="1"/>
</dbReference>
<dbReference type="GO" id="GO:0006352">
    <property type="term" value="P:DNA-templated transcription initiation"/>
    <property type="evidence" value="ECO:0007669"/>
    <property type="project" value="InterPro"/>
</dbReference>
<dbReference type="Pfam" id="PF07638">
    <property type="entry name" value="Sigma70_ECF"/>
    <property type="match status" value="1"/>
</dbReference>
<dbReference type="AlphaFoldDB" id="A0AAJ1IJY7"/>
<keyword evidence="2" id="KW-0805">Transcription regulation</keyword>
<dbReference type="InterPro" id="IPR039425">
    <property type="entry name" value="RNA_pol_sigma-70-like"/>
</dbReference>
<dbReference type="EMBL" id="JAQQAL010000026">
    <property type="protein sequence ID" value="MDC7227511.1"/>
    <property type="molecule type" value="Genomic_DNA"/>
</dbReference>
<dbReference type="SUPFAM" id="SSF88659">
    <property type="entry name" value="Sigma3 and sigma4 domains of RNA polymerase sigma factors"/>
    <property type="match status" value="1"/>
</dbReference>
<sequence length="159" mass="18440">MKINVEQFYTKYGPMVLRRCRALLKNEEQALDAMQEVFVKVLQKSDVLDDRAPSSLLYTIATNICLNELRKNRGRFVNDGNEMLEMIAGMDNHEELVLTGHFLEQLFENEKETTKTMAVLHYVDGYTLEQTANMMEMSVSGVRKRLRGLRERGLAFKEE</sequence>
<comment type="caution">
    <text evidence="7">The sequence shown here is derived from an EMBL/GenBank/DDBJ whole genome shotgun (WGS) entry which is preliminary data.</text>
</comment>
<dbReference type="Pfam" id="PF04542">
    <property type="entry name" value="Sigma70_r2"/>
    <property type="match status" value="1"/>
</dbReference>
<accession>A0AAJ1IJY7</accession>
<dbReference type="PANTHER" id="PTHR43133:SF51">
    <property type="entry name" value="RNA POLYMERASE SIGMA FACTOR"/>
    <property type="match status" value="1"/>
</dbReference>
<protein>
    <submittedName>
        <fullName evidence="7">Sigma-70 family RNA polymerase sigma factor</fullName>
    </submittedName>
</protein>
<dbReference type="InterPro" id="IPR036388">
    <property type="entry name" value="WH-like_DNA-bd_sf"/>
</dbReference>
<dbReference type="GO" id="GO:0016987">
    <property type="term" value="F:sigma factor activity"/>
    <property type="evidence" value="ECO:0007669"/>
    <property type="project" value="UniProtKB-KW"/>
</dbReference>
<dbReference type="PANTHER" id="PTHR43133">
    <property type="entry name" value="RNA POLYMERASE ECF-TYPE SIGMA FACTO"/>
    <property type="match status" value="1"/>
</dbReference>
<proteinExistence type="inferred from homology"/>
<reference evidence="7 8" key="1">
    <citation type="submission" date="2022-12" db="EMBL/GenBank/DDBJ databases">
        <title>Metagenome assembled genome from gulf of manar.</title>
        <authorList>
            <person name="Kohli P."/>
            <person name="Pk S."/>
            <person name="Venkata Ramana C."/>
            <person name="Sasikala C."/>
        </authorList>
    </citation>
    <scope>NUCLEOTIDE SEQUENCE [LARGE SCALE GENOMIC DNA]</scope>
    <source>
        <strain evidence="7">JB008</strain>
    </source>
</reference>
<dbReference type="Proteomes" id="UP001221217">
    <property type="component" value="Unassembled WGS sequence"/>
</dbReference>
<evidence type="ECO:0000256" key="3">
    <source>
        <dbReference type="ARBA" id="ARBA00023082"/>
    </source>
</evidence>
<name>A0AAJ1IJY7_9SPIO</name>
<evidence type="ECO:0000259" key="6">
    <source>
        <dbReference type="Pfam" id="PF07638"/>
    </source>
</evidence>
<dbReference type="InterPro" id="IPR013324">
    <property type="entry name" value="RNA_pol_sigma_r3/r4-like"/>
</dbReference>
<comment type="similarity">
    <text evidence="1">Belongs to the sigma-70 factor family. ECF subfamily.</text>
</comment>
<evidence type="ECO:0000313" key="7">
    <source>
        <dbReference type="EMBL" id="MDC7227511.1"/>
    </source>
</evidence>
<dbReference type="Gene3D" id="1.10.10.10">
    <property type="entry name" value="Winged helix-like DNA-binding domain superfamily/Winged helix DNA-binding domain"/>
    <property type="match status" value="1"/>
</dbReference>
<feature type="domain" description="RNA polymerase sigma-70 region 2" evidence="5">
    <location>
        <begin position="8"/>
        <end position="73"/>
    </location>
</feature>
<dbReference type="InterPro" id="IPR053812">
    <property type="entry name" value="HTH_Sigma70_ECF-like"/>
</dbReference>
<keyword evidence="4" id="KW-0804">Transcription</keyword>
<gene>
    <name evidence="7" type="ORF">PQJ61_12170</name>
</gene>
<evidence type="ECO:0000256" key="2">
    <source>
        <dbReference type="ARBA" id="ARBA00023015"/>
    </source>
</evidence>
<evidence type="ECO:0000256" key="4">
    <source>
        <dbReference type="ARBA" id="ARBA00023163"/>
    </source>
</evidence>
<dbReference type="InterPro" id="IPR013325">
    <property type="entry name" value="RNA_pol_sigma_r2"/>
</dbReference>
<evidence type="ECO:0000259" key="5">
    <source>
        <dbReference type="Pfam" id="PF04542"/>
    </source>
</evidence>
<organism evidence="7 8">
    <name type="scientific">Candidatus Thalassospirochaeta sargassi</name>
    <dbReference type="NCBI Taxonomy" id="3119039"/>
    <lineage>
        <taxon>Bacteria</taxon>
        <taxon>Pseudomonadati</taxon>
        <taxon>Spirochaetota</taxon>
        <taxon>Spirochaetia</taxon>
        <taxon>Spirochaetales</taxon>
        <taxon>Spirochaetaceae</taxon>
        <taxon>Candidatus Thalassospirochaeta</taxon>
    </lineage>
</organism>
<dbReference type="NCBIfam" id="TIGR02937">
    <property type="entry name" value="sigma70-ECF"/>
    <property type="match status" value="1"/>
</dbReference>
<dbReference type="InterPro" id="IPR014284">
    <property type="entry name" value="RNA_pol_sigma-70_dom"/>
</dbReference>
<evidence type="ECO:0000256" key="1">
    <source>
        <dbReference type="ARBA" id="ARBA00010641"/>
    </source>
</evidence>
<dbReference type="InterPro" id="IPR007627">
    <property type="entry name" value="RNA_pol_sigma70_r2"/>
</dbReference>